<proteinExistence type="predicted"/>
<gene>
    <name evidence="2" type="primary">yciS</name>
    <name evidence="2" type="ORF">NCTC12965_03992</name>
</gene>
<reference evidence="2" key="1">
    <citation type="submission" date="2019-05" db="EMBL/GenBank/DDBJ databases">
        <authorList>
            <consortium name="Pathogen Informatics"/>
        </authorList>
    </citation>
    <scope>NUCLEOTIDE SEQUENCE [LARGE SCALE GENOMIC DNA]</scope>
    <source>
        <strain evidence="2">NCTC12965</strain>
    </source>
</reference>
<dbReference type="AlphaFoldDB" id="A0A4U9USS1"/>
<keyword evidence="1" id="KW-0812">Transmembrane</keyword>
<dbReference type="EMBL" id="CABEEZ010000091">
    <property type="protein sequence ID" value="VTR36900.1"/>
    <property type="molecule type" value="Genomic_DNA"/>
</dbReference>
<feature type="transmembrane region" description="Helical" evidence="1">
    <location>
        <begin position="49"/>
        <end position="71"/>
    </location>
</feature>
<keyword evidence="1" id="KW-0472">Membrane</keyword>
<protein>
    <submittedName>
        <fullName evidence="2">Inner membrane protein yciS</fullName>
    </submittedName>
</protein>
<name>A0A4U9USS1_SERFO</name>
<evidence type="ECO:0000256" key="1">
    <source>
        <dbReference type="SAM" id="Phobius"/>
    </source>
</evidence>
<accession>A0A4U9USS1</accession>
<keyword evidence="1" id="KW-1133">Transmembrane helix</keyword>
<sequence length="104" mass="11568">MKYLLIFLLVLVIFVASVTLGAHNDQVVTFNYLLLRANILYLPCWPPCLVLALCWGGLFVGYFICAHASLLGVQSGKSKGWNCSSKHLSSRHRCPQSARNNLLC</sequence>
<organism evidence="2">
    <name type="scientific">Serratia fonticola</name>
    <dbReference type="NCBI Taxonomy" id="47917"/>
    <lineage>
        <taxon>Bacteria</taxon>
        <taxon>Pseudomonadati</taxon>
        <taxon>Pseudomonadota</taxon>
        <taxon>Gammaproteobacteria</taxon>
        <taxon>Enterobacterales</taxon>
        <taxon>Yersiniaceae</taxon>
        <taxon>Serratia</taxon>
    </lineage>
</organism>
<evidence type="ECO:0000313" key="2">
    <source>
        <dbReference type="EMBL" id="VTR36900.1"/>
    </source>
</evidence>